<evidence type="ECO:0000259" key="9">
    <source>
        <dbReference type="Pfam" id="PF02784"/>
    </source>
</evidence>
<keyword evidence="2 5" id="KW-0210">Decarboxylase</keyword>
<dbReference type="GO" id="GO:0008836">
    <property type="term" value="F:diaminopimelate decarboxylase activity"/>
    <property type="evidence" value="ECO:0007669"/>
    <property type="project" value="UniProtKB-UniRule"/>
</dbReference>
<dbReference type="AlphaFoldDB" id="A0A5S9F5S8"/>
<dbReference type="Pfam" id="PF02784">
    <property type="entry name" value="Orn_Arg_deC_N"/>
    <property type="match status" value="1"/>
</dbReference>
<feature type="binding site" evidence="5">
    <location>
        <position position="222"/>
    </location>
    <ligand>
        <name>pyridoxal 5'-phosphate</name>
        <dbReference type="ChEBI" id="CHEBI:597326"/>
    </ligand>
</feature>
<reference evidence="10 11" key="1">
    <citation type="submission" date="2019-08" db="EMBL/GenBank/DDBJ databases">
        <title>Complete genome sequence of Candidatus Uab amorphum.</title>
        <authorList>
            <person name="Shiratori T."/>
            <person name="Suzuki S."/>
            <person name="Kakizawa Y."/>
            <person name="Ishida K."/>
        </authorList>
    </citation>
    <scope>NUCLEOTIDE SEQUENCE [LARGE SCALE GENOMIC DNA]</scope>
    <source>
        <strain evidence="10 11">SRT547</strain>
    </source>
</reference>
<feature type="binding site" evidence="5">
    <location>
        <position position="360"/>
    </location>
    <ligand>
        <name>substrate</name>
    </ligand>
</feature>
<dbReference type="HAMAP" id="MF_02120">
    <property type="entry name" value="LysA"/>
    <property type="match status" value="1"/>
</dbReference>
<dbReference type="GO" id="GO:0030170">
    <property type="term" value="F:pyridoxal phosphate binding"/>
    <property type="evidence" value="ECO:0007669"/>
    <property type="project" value="UniProtKB-UniRule"/>
</dbReference>
<dbReference type="KEGG" id="uam:UABAM_04819"/>
<keyword evidence="3 5" id="KW-0663">Pyridoxal phosphate</keyword>
<comment type="cofactor">
    <cofactor evidence="1 5 7 8">
        <name>pyridoxal 5'-phosphate</name>
        <dbReference type="ChEBI" id="CHEBI:597326"/>
    </cofactor>
</comment>
<evidence type="ECO:0000256" key="5">
    <source>
        <dbReference type="HAMAP-Rule" id="MF_02120"/>
    </source>
</evidence>
<comment type="subunit">
    <text evidence="5">Homodimer.</text>
</comment>
<dbReference type="EMBL" id="AP019860">
    <property type="protein sequence ID" value="BBM86433.1"/>
    <property type="molecule type" value="Genomic_DNA"/>
</dbReference>
<dbReference type="SUPFAM" id="SSF51419">
    <property type="entry name" value="PLP-binding barrel"/>
    <property type="match status" value="1"/>
</dbReference>
<dbReference type="InterPro" id="IPR029066">
    <property type="entry name" value="PLP-binding_barrel"/>
</dbReference>
<dbReference type="InterPro" id="IPR009006">
    <property type="entry name" value="Ala_racemase/Decarboxylase_C"/>
</dbReference>
<dbReference type="FunFam" id="3.20.20.10:FF:000003">
    <property type="entry name" value="Diaminopimelate decarboxylase"/>
    <property type="match status" value="1"/>
</dbReference>
<dbReference type="EC" id="4.1.1.20" evidence="5 6"/>
<protein>
    <recommendedName>
        <fullName evidence="5 6">Diaminopimelate decarboxylase</fullName>
        <shortName evidence="5">DAP decarboxylase</shortName>
        <shortName evidence="5">DAPDC</shortName>
        <ecNumber evidence="5 6">4.1.1.20</ecNumber>
    </recommendedName>
</protein>
<evidence type="ECO:0000313" key="10">
    <source>
        <dbReference type="EMBL" id="BBM86433.1"/>
    </source>
</evidence>
<comment type="caution">
    <text evidence="5">Lacks conserved residue(s) required for the propagation of feature annotation.</text>
</comment>
<comment type="catalytic activity">
    <reaction evidence="5 8">
        <text>meso-2,6-diaminopimelate + H(+) = L-lysine + CO2</text>
        <dbReference type="Rhea" id="RHEA:15101"/>
        <dbReference type="ChEBI" id="CHEBI:15378"/>
        <dbReference type="ChEBI" id="CHEBI:16526"/>
        <dbReference type="ChEBI" id="CHEBI:32551"/>
        <dbReference type="ChEBI" id="CHEBI:57791"/>
        <dbReference type="EC" id="4.1.1.20"/>
    </reaction>
</comment>
<dbReference type="InterPro" id="IPR002986">
    <property type="entry name" value="DAP_deCOOHase_LysA"/>
</dbReference>
<evidence type="ECO:0000256" key="3">
    <source>
        <dbReference type="ARBA" id="ARBA00022898"/>
    </source>
</evidence>
<accession>A0A5S9F5S8</accession>
<dbReference type="Proteomes" id="UP000326354">
    <property type="component" value="Chromosome"/>
</dbReference>
<dbReference type="CDD" id="cd06828">
    <property type="entry name" value="PLPDE_III_DapDC"/>
    <property type="match status" value="1"/>
</dbReference>
<feature type="binding site" evidence="5">
    <location>
        <position position="333"/>
    </location>
    <ligand>
        <name>substrate</name>
    </ligand>
</feature>
<dbReference type="RefSeq" id="WP_229759302.1">
    <property type="nucleotide sequence ID" value="NZ_AP019860.1"/>
</dbReference>
<feature type="binding site" evidence="5">
    <location>
        <position position="302"/>
    </location>
    <ligand>
        <name>substrate</name>
    </ligand>
</feature>
<feature type="binding site" evidence="5">
    <location>
        <position position="360"/>
    </location>
    <ligand>
        <name>pyridoxal 5'-phosphate</name>
        <dbReference type="ChEBI" id="CHEBI:597326"/>
    </ligand>
</feature>
<evidence type="ECO:0000256" key="7">
    <source>
        <dbReference type="PIRSR" id="PIRSR600183-50"/>
    </source>
</evidence>
<dbReference type="InterPro" id="IPR000183">
    <property type="entry name" value="Orn/DAP/Arg_de-COase"/>
</dbReference>
<feature type="modified residue" description="N6-(pyridoxal phosphate)lysine" evidence="5 7">
    <location>
        <position position="53"/>
    </location>
</feature>
<dbReference type="InterPro" id="IPR022644">
    <property type="entry name" value="De-COase2_N"/>
</dbReference>
<organism evidence="10 11">
    <name type="scientific">Uabimicrobium amorphum</name>
    <dbReference type="NCBI Taxonomy" id="2596890"/>
    <lineage>
        <taxon>Bacteria</taxon>
        <taxon>Pseudomonadati</taxon>
        <taxon>Planctomycetota</taxon>
        <taxon>Candidatus Uabimicrobiia</taxon>
        <taxon>Candidatus Uabimicrobiales</taxon>
        <taxon>Candidatus Uabimicrobiaceae</taxon>
        <taxon>Candidatus Uabimicrobium</taxon>
    </lineage>
</organism>
<gene>
    <name evidence="5" type="primary">lysA</name>
    <name evidence="10" type="ORF">UABAM_04819</name>
</gene>
<evidence type="ECO:0000256" key="2">
    <source>
        <dbReference type="ARBA" id="ARBA00022793"/>
    </source>
</evidence>
<keyword evidence="11" id="KW-1185">Reference proteome</keyword>
<evidence type="ECO:0000313" key="11">
    <source>
        <dbReference type="Proteomes" id="UP000326354"/>
    </source>
</evidence>
<dbReference type="PRINTS" id="PR01181">
    <property type="entry name" value="DAPDCRBXLASE"/>
</dbReference>
<dbReference type="PRINTS" id="PR01179">
    <property type="entry name" value="ODADCRBXLASE"/>
</dbReference>
<dbReference type="SUPFAM" id="SSF50621">
    <property type="entry name" value="Alanine racemase C-terminal domain-like"/>
    <property type="match status" value="1"/>
</dbReference>
<dbReference type="Gene3D" id="3.20.20.10">
    <property type="entry name" value="Alanine racemase"/>
    <property type="match status" value="1"/>
</dbReference>
<dbReference type="PANTHER" id="PTHR43727">
    <property type="entry name" value="DIAMINOPIMELATE DECARBOXYLASE"/>
    <property type="match status" value="1"/>
</dbReference>
<feature type="domain" description="Orn/DAP/Arg decarboxylase 2 N-terminal" evidence="9">
    <location>
        <begin position="30"/>
        <end position="270"/>
    </location>
</feature>
<feature type="active site" description="Proton donor" evidence="7">
    <location>
        <position position="332"/>
    </location>
</feature>
<dbReference type="GO" id="GO:0009089">
    <property type="term" value="P:lysine biosynthetic process via diaminopimelate"/>
    <property type="evidence" value="ECO:0007669"/>
    <property type="project" value="UniProtKB-UniRule"/>
</dbReference>
<feature type="binding site" evidence="5">
    <location>
        <position position="306"/>
    </location>
    <ligand>
        <name>substrate</name>
    </ligand>
</feature>
<keyword evidence="5 8" id="KW-0457">Lysine biosynthesis</keyword>
<proteinExistence type="inferred from homology"/>
<dbReference type="Gene3D" id="2.40.37.10">
    <property type="entry name" value="Lyase, Ornithine Decarboxylase, Chain A, domain 1"/>
    <property type="match status" value="1"/>
</dbReference>
<dbReference type="UniPathway" id="UPA00034">
    <property type="reaction ID" value="UER00027"/>
</dbReference>
<comment type="pathway">
    <text evidence="5 8">Amino-acid biosynthesis; L-lysine biosynthesis via DAP pathway; L-lysine from DL-2,6-diaminopimelate: step 1/1.</text>
</comment>
<evidence type="ECO:0000256" key="4">
    <source>
        <dbReference type="ARBA" id="ARBA00023239"/>
    </source>
</evidence>
<sequence length="405" mass="45709">MVHKEIQGISLLELADKYDTPLYIYDTQVIKQRYFALHEALSPIPHKIKYACKALSNIHILRLLSDWKCGLDCVSPNEISLGIMANFSQEEIIFTPNSVAFNEIEEAYKQNVLINIDSTTTLEKFGKNYPKGKCSLRFNPDITAGANSSIQTGHRFSKFGIAKDQLDDVVKIVRKYSLEITGIHIHTGSGISQPHIFVQILNTLSALSTKFPHLQFVDIGGGFKVAYREGDAFISIEALAQQIVPAMQNLNSNYGKTLELWCEPGKYLVSDCGYLLVTVNQIKQNGERIFAGVNSGQNHLIRPMLYDAYHKITNLSNPHGDKRVYDIVGYICEEDTFARQRQVEEIHEGDVLCIHNAGAYGYSMSSNYNSRCRPAEVMIHEGKDILIRKRETLQDLLRGQNFTIQ</sequence>
<keyword evidence="4 5" id="KW-0456">Lyase</keyword>
<name>A0A5S9F5S8_UABAM</name>
<dbReference type="NCBIfam" id="TIGR01048">
    <property type="entry name" value="lysA"/>
    <property type="match status" value="1"/>
</dbReference>
<evidence type="ECO:0000256" key="8">
    <source>
        <dbReference type="RuleBase" id="RU003738"/>
    </source>
</evidence>
<evidence type="ECO:0000256" key="1">
    <source>
        <dbReference type="ARBA" id="ARBA00001933"/>
    </source>
</evidence>
<comment type="function">
    <text evidence="5">Specifically catalyzes the decarboxylation of meso-diaminopimelate (meso-DAP) to L-lysine.</text>
</comment>
<comment type="similarity">
    <text evidence="5">Belongs to the Orn/Lys/Arg decarboxylase class-II family. LysA subfamily.</text>
</comment>
<dbReference type="PANTHER" id="PTHR43727:SF2">
    <property type="entry name" value="GROUP IV DECARBOXYLASE"/>
    <property type="match status" value="1"/>
</dbReference>
<keyword evidence="5" id="KW-0028">Amino-acid biosynthesis</keyword>
<evidence type="ECO:0000256" key="6">
    <source>
        <dbReference type="NCBIfam" id="TIGR01048"/>
    </source>
</evidence>